<feature type="transmembrane region" description="Helical" evidence="6">
    <location>
        <begin position="474"/>
        <end position="495"/>
    </location>
</feature>
<feature type="transmembrane region" description="Helical" evidence="6">
    <location>
        <begin position="76"/>
        <end position="96"/>
    </location>
</feature>
<evidence type="ECO:0000256" key="3">
    <source>
        <dbReference type="ARBA" id="ARBA00022692"/>
    </source>
</evidence>
<keyword evidence="4 6" id="KW-1133">Transmembrane helix</keyword>
<organism evidence="7 8">
    <name type="scientific">Panagrolaimus davidi</name>
    <dbReference type="NCBI Taxonomy" id="227884"/>
    <lineage>
        <taxon>Eukaryota</taxon>
        <taxon>Metazoa</taxon>
        <taxon>Ecdysozoa</taxon>
        <taxon>Nematoda</taxon>
        <taxon>Chromadorea</taxon>
        <taxon>Rhabditida</taxon>
        <taxon>Tylenchina</taxon>
        <taxon>Panagrolaimomorpha</taxon>
        <taxon>Panagrolaimoidea</taxon>
        <taxon>Panagrolaimidae</taxon>
        <taxon>Panagrolaimus</taxon>
    </lineage>
</organism>
<accession>A0A914PFA9</accession>
<feature type="transmembrane region" description="Helical" evidence="6">
    <location>
        <begin position="431"/>
        <end position="453"/>
    </location>
</feature>
<evidence type="ECO:0000256" key="2">
    <source>
        <dbReference type="ARBA" id="ARBA00022448"/>
    </source>
</evidence>
<dbReference type="GO" id="GO:0012505">
    <property type="term" value="C:endomembrane system"/>
    <property type="evidence" value="ECO:0007669"/>
    <property type="project" value="UniProtKB-SubCell"/>
</dbReference>
<dbReference type="WBParaSite" id="PDA_v2.g16945.t1">
    <property type="protein sequence ID" value="PDA_v2.g16945.t1"/>
    <property type="gene ID" value="PDA_v2.g16945"/>
</dbReference>
<reference evidence="8" key="1">
    <citation type="submission" date="2022-11" db="UniProtKB">
        <authorList>
            <consortium name="WormBaseParasite"/>
        </authorList>
    </citation>
    <scope>IDENTIFICATION</scope>
</reference>
<feature type="transmembrane region" description="Helical" evidence="6">
    <location>
        <begin position="173"/>
        <end position="196"/>
    </location>
</feature>
<feature type="transmembrane region" description="Helical" evidence="6">
    <location>
        <begin position="501"/>
        <end position="521"/>
    </location>
</feature>
<dbReference type="Proteomes" id="UP000887578">
    <property type="component" value="Unplaced"/>
</dbReference>
<feature type="transmembrane region" description="Helical" evidence="6">
    <location>
        <begin position="37"/>
        <end position="56"/>
    </location>
</feature>
<evidence type="ECO:0000313" key="7">
    <source>
        <dbReference type="Proteomes" id="UP000887578"/>
    </source>
</evidence>
<keyword evidence="3 6" id="KW-0812">Transmembrane</keyword>
<name>A0A914PFA9_9BILA</name>
<dbReference type="Gene3D" id="1.20.1250.20">
    <property type="entry name" value="MFS general substrate transporter like domains"/>
    <property type="match status" value="1"/>
</dbReference>
<feature type="transmembrane region" description="Helical" evidence="6">
    <location>
        <begin position="325"/>
        <end position="347"/>
    </location>
</feature>
<feature type="transmembrane region" description="Helical" evidence="6">
    <location>
        <begin position="130"/>
        <end position="152"/>
    </location>
</feature>
<dbReference type="GO" id="GO:0022857">
    <property type="term" value="F:transmembrane transporter activity"/>
    <property type="evidence" value="ECO:0007669"/>
    <property type="project" value="InterPro"/>
</dbReference>
<comment type="subcellular location">
    <subcellularLocation>
        <location evidence="1">Endomembrane system</location>
        <topology evidence="1">Multi-pass membrane protein</topology>
    </subcellularLocation>
</comment>
<dbReference type="SUPFAM" id="SSF103473">
    <property type="entry name" value="MFS general substrate transporter"/>
    <property type="match status" value="1"/>
</dbReference>
<dbReference type="InterPro" id="IPR011701">
    <property type="entry name" value="MFS"/>
</dbReference>
<proteinExistence type="predicted"/>
<evidence type="ECO:0000256" key="1">
    <source>
        <dbReference type="ARBA" id="ARBA00004127"/>
    </source>
</evidence>
<sequence length="546" mass="61025">MVKEYPKKILAKTKMVLSRIWKSKSQKTEKTDTDWRSIYIASFVALIGSIQGYSIVPTMWPYIKFLNPNVGEIANGIFQGTSALGSAITSIFAGYLVNRMSNTKPPLVIAKALMIAATFVYLAVELDKKAALYFLIAYQLIMGISTGFGNVYRTHIAMATQESERSRGYGLGMLSGSLGTMIGPLFQMLFALIPYPGLKLLFGLHFNLFTAAVYFALLTSTIGLLALIFFFNGKLKVLSKEERVKKQLEIATVLPSVPSSPENPLPPSAIGELKVEEVEEIKYDKIAVFVLIFTKISQDINVLILMSISMPYAMTVFEWDSHELILYQSLFMAPMGLCSLIFSFCYIRFNFDKKIPVRIALLLGLSLFMFFFIATFPWPFISSTIPYAHPKNETAYFNQSEAAAALLQFNETGELVGCNIAYKWCETTPRINLAIFSTSVILVLGIGIPFFAINLDIIYSTVLGPIKQGVLQGFFLSSGEIINIFGPIIVTLVYTASGPRWIWLFTIIVSAIAITLFCIFYRRLIPFSKRVEKKLLKRGIQTTSFP</sequence>
<keyword evidence="5 6" id="KW-0472">Membrane</keyword>
<dbReference type="PANTHER" id="PTHR23510:SF3">
    <property type="entry name" value="MAJOR FACILITATOR SUPERFAMILY DOMAIN-CONTAINING PROTEIN 8"/>
    <property type="match status" value="1"/>
</dbReference>
<dbReference type="GO" id="GO:0005765">
    <property type="term" value="C:lysosomal membrane"/>
    <property type="evidence" value="ECO:0007669"/>
    <property type="project" value="TreeGrafter"/>
</dbReference>
<dbReference type="InterPro" id="IPR036259">
    <property type="entry name" value="MFS_trans_sf"/>
</dbReference>
<feature type="transmembrane region" description="Helical" evidence="6">
    <location>
        <begin position="359"/>
        <end position="381"/>
    </location>
</feature>
<protein>
    <submittedName>
        <fullName evidence="8">Major facilitator superfamily (MFS) profile domain-containing protein</fullName>
    </submittedName>
</protein>
<keyword evidence="2" id="KW-0813">Transport</keyword>
<dbReference type="PANTHER" id="PTHR23510">
    <property type="entry name" value="INNER MEMBRANE TRANSPORT PROTEIN YAJR"/>
    <property type="match status" value="1"/>
</dbReference>
<keyword evidence="7" id="KW-1185">Reference proteome</keyword>
<feature type="transmembrane region" description="Helical" evidence="6">
    <location>
        <begin position="108"/>
        <end position="124"/>
    </location>
</feature>
<dbReference type="InterPro" id="IPR051068">
    <property type="entry name" value="MFS_Domain-Containing_Protein"/>
</dbReference>
<evidence type="ECO:0000256" key="5">
    <source>
        <dbReference type="ARBA" id="ARBA00023136"/>
    </source>
</evidence>
<evidence type="ECO:0000313" key="8">
    <source>
        <dbReference type="WBParaSite" id="PDA_v2.g16945.t1"/>
    </source>
</evidence>
<evidence type="ECO:0000256" key="6">
    <source>
        <dbReference type="SAM" id="Phobius"/>
    </source>
</evidence>
<dbReference type="AlphaFoldDB" id="A0A914PFA9"/>
<feature type="transmembrane region" description="Helical" evidence="6">
    <location>
        <begin position="208"/>
        <end position="231"/>
    </location>
</feature>
<dbReference type="Pfam" id="PF07690">
    <property type="entry name" value="MFS_1"/>
    <property type="match status" value="1"/>
</dbReference>
<evidence type="ECO:0000256" key="4">
    <source>
        <dbReference type="ARBA" id="ARBA00022989"/>
    </source>
</evidence>